<keyword evidence="1" id="KW-0175">Coiled coil</keyword>
<evidence type="ECO:0000313" key="2">
    <source>
        <dbReference type="EMBL" id="CAA7266266.1"/>
    </source>
</evidence>
<organism evidence="2 3">
    <name type="scientific">Cyclocybe aegerita</name>
    <name type="common">Black poplar mushroom</name>
    <name type="synonym">Agrocybe aegerita</name>
    <dbReference type="NCBI Taxonomy" id="1973307"/>
    <lineage>
        <taxon>Eukaryota</taxon>
        <taxon>Fungi</taxon>
        <taxon>Dikarya</taxon>
        <taxon>Basidiomycota</taxon>
        <taxon>Agaricomycotina</taxon>
        <taxon>Agaricomycetes</taxon>
        <taxon>Agaricomycetidae</taxon>
        <taxon>Agaricales</taxon>
        <taxon>Agaricineae</taxon>
        <taxon>Bolbitiaceae</taxon>
        <taxon>Cyclocybe</taxon>
    </lineage>
</organism>
<reference evidence="2 3" key="1">
    <citation type="submission" date="2020-01" db="EMBL/GenBank/DDBJ databases">
        <authorList>
            <person name="Gupta K D."/>
        </authorList>
    </citation>
    <scope>NUCLEOTIDE SEQUENCE [LARGE SCALE GENOMIC DNA]</scope>
</reference>
<feature type="coiled-coil region" evidence="1">
    <location>
        <begin position="13"/>
        <end position="40"/>
    </location>
</feature>
<accession>A0A8S0WUY2</accession>
<evidence type="ECO:0000313" key="3">
    <source>
        <dbReference type="Proteomes" id="UP000467700"/>
    </source>
</evidence>
<evidence type="ECO:0000256" key="1">
    <source>
        <dbReference type="SAM" id="Coils"/>
    </source>
</evidence>
<dbReference type="Proteomes" id="UP000467700">
    <property type="component" value="Unassembled WGS sequence"/>
</dbReference>
<name>A0A8S0WUY2_CYCAE</name>
<proteinExistence type="predicted"/>
<gene>
    <name evidence="2" type="ORF">AAE3_LOCUS8492</name>
</gene>
<comment type="caution">
    <text evidence="2">The sequence shown here is derived from an EMBL/GenBank/DDBJ whole genome shotgun (WGS) entry which is preliminary data.</text>
</comment>
<keyword evidence="3" id="KW-1185">Reference proteome</keyword>
<sequence>MTEKRAPTEDVRRRRIEEDILASKNAIQAMQNRIYDLKEELNTTTPIMTRLALETLTEVFFLVTKLKSQRWEAGIRGYLQLGYLKMLRENVTFFGEYRNVGTNRFQRRHGWGVGLRAICRRLVVALASSSPSPSGVSYRVDSILTNTGKWLGPTKTPNFDREPPTGTGEILSQRGICMILTSDILQMAPRTVHGHE</sequence>
<protein>
    <submittedName>
        <fullName evidence="2">Uncharacterized protein</fullName>
    </submittedName>
</protein>
<dbReference type="EMBL" id="CACVBS010000053">
    <property type="protein sequence ID" value="CAA7266266.1"/>
    <property type="molecule type" value="Genomic_DNA"/>
</dbReference>
<dbReference type="AlphaFoldDB" id="A0A8S0WUY2"/>